<name>A0A1H8JB65_9SPHN</name>
<dbReference type="SUPFAM" id="SSF103515">
    <property type="entry name" value="Autotransporter"/>
    <property type="match status" value="1"/>
</dbReference>
<dbReference type="NCBIfam" id="TIGR01414">
    <property type="entry name" value="autotrans_barl"/>
    <property type="match status" value="1"/>
</dbReference>
<sequence>MGSRNRIVSSLVPLALVVASPERAAAQVGAETAKVEEQPSASSAPATPPAPDWIATLSSGVLARDGDAVRPFVVAGLSRRMGRGYVRVAATGFRSVVRQVDAALPSDFVIGSVGAGGTFGRWFVDGYLSAGRQYYTGVTTPLGTRSAQVGSASSVYGAALSGGHFIKLSPRFYVTPNLAVQYGRSRALRSALTPAAPLDYETRERAWTGSATARVDRFFGSGNRHIVGVSLSRVQSSNGATVLSSGGMGGLPAEATDVADAWFIAGASGSFQIAPRLWIDASASTTTGSRTGDYRSVSLGARLGF</sequence>
<dbReference type="EMBL" id="FOCF01000012">
    <property type="protein sequence ID" value="SEN78143.1"/>
    <property type="molecule type" value="Genomic_DNA"/>
</dbReference>
<organism evidence="3 4">
    <name type="scientific">Sphingomonas gellani</name>
    <dbReference type="NCBI Taxonomy" id="1166340"/>
    <lineage>
        <taxon>Bacteria</taxon>
        <taxon>Pseudomonadati</taxon>
        <taxon>Pseudomonadota</taxon>
        <taxon>Alphaproteobacteria</taxon>
        <taxon>Sphingomonadales</taxon>
        <taxon>Sphingomonadaceae</taxon>
        <taxon>Sphingomonas</taxon>
    </lineage>
</organism>
<dbReference type="GO" id="GO:0019867">
    <property type="term" value="C:outer membrane"/>
    <property type="evidence" value="ECO:0007669"/>
    <property type="project" value="InterPro"/>
</dbReference>
<proteinExistence type="predicted"/>
<evidence type="ECO:0000313" key="4">
    <source>
        <dbReference type="Proteomes" id="UP000199206"/>
    </source>
</evidence>
<evidence type="ECO:0000256" key="1">
    <source>
        <dbReference type="SAM" id="MobiDB-lite"/>
    </source>
</evidence>
<evidence type="ECO:0000256" key="2">
    <source>
        <dbReference type="SAM" id="SignalP"/>
    </source>
</evidence>
<dbReference type="STRING" id="1166340.SAMN05192583_3565"/>
<feature type="chain" id="PRO_5011519934" evidence="2">
    <location>
        <begin position="25"/>
        <end position="305"/>
    </location>
</feature>
<dbReference type="InterPro" id="IPR036709">
    <property type="entry name" value="Autotransporte_beta_dom_sf"/>
</dbReference>
<gene>
    <name evidence="3" type="ORF">SAMN05192583_3565</name>
</gene>
<dbReference type="Gene3D" id="2.40.128.130">
    <property type="entry name" value="Autotransporter beta-domain"/>
    <property type="match status" value="1"/>
</dbReference>
<dbReference type="InterPro" id="IPR006315">
    <property type="entry name" value="OM_autotransptr_brl_dom"/>
</dbReference>
<reference evidence="4" key="1">
    <citation type="submission" date="2016-10" db="EMBL/GenBank/DDBJ databases">
        <authorList>
            <person name="Varghese N."/>
            <person name="Submissions S."/>
        </authorList>
    </citation>
    <scope>NUCLEOTIDE SEQUENCE [LARGE SCALE GENOMIC DNA]</scope>
    <source>
        <strain evidence="4">S6-262</strain>
    </source>
</reference>
<feature type="region of interest" description="Disordered" evidence="1">
    <location>
        <begin position="29"/>
        <end position="51"/>
    </location>
</feature>
<keyword evidence="2" id="KW-0732">Signal</keyword>
<keyword evidence="4" id="KW-1185">Reference proteome</keyword>
<protein>
    <submittedName>
        <fullName evidence="3">Outer membrane autotransporter barrel domain-containing protein</fullName>
    </submittedName>
</protein>
<feature type="signal peptide" evidence="2">
    <location>
        <begin position="1"/>
        <end position="24"/>
    </location>
</feature>
<dbReference type="OrthoDB" id="7496913at2"/>
<dbReference type="AlphaFoldDB" id="A0A1H8JB65"/>
<accession>A0A1H8JB65</accession>
<evidence type="ECO:0000313" key="3">
    <source>
        <dbReference type="EMBL" id="SEN78143.1"/>
    </source>
</evidence>
<dbReference type="Proteomes" id="UP000199206">
    <property type="component" value="Unassembled WGS sequence"/>
</dbReference>